<gene>
    <name evidence="3" type="ORF">TrCOL_g11663</name>
</gene>
<reference evidence="4" key="1">
    <citation type="journal article" date="2023" name="Commun. Biol.">
        <title>Genome analysis of Parmales, the sister group of diatoms, reveals the evolutionary specialization of diatoms from phago-mixotrophs to photoautotrophs.</title>
        <authorList>
            <person name="Ban H."/>
            <person name="Sato S."/>
            <person name="Yoshikawa S."/>
            <person name="Yamada K."/>
            <person name="Nakamura Y."/>
            <person name="Ichinomiya M."/>
            <person name="Sato N."/>
            <person name="Blanc-Mathieu R."/>
            <person name="Endo H."/>
            <person name="Kuwata A."/>
            <person name="Ogata H."/>
        </authorList>
    </citation>
    <scope>NUCLEOTIDE SEQUENCE [LARGE SCALE GENOMIC DNA]</scope>
</reference>
<dbReference type="InterPro" id="IPR036020">
    <property type="entry name" value="WW_dom_sf"/>
</dbReference>
<dbReference type="PROSITE" id="PS01159">
    <property type="entry name" value="WW_DOMAIN_1"/>
    <property type="match status" value="1"/>
</dbReference>
<feature type="domain" description="WW" evidence="2">
    <location>
        <begin position="217"/>
        <end position="245"/>
    </location>
</feature>
<organism evidence="3 4">
    <name type="scientific">Triparma columacea</name>
    <dbReference type="NCBI Taxonomy" id="722753"/>
    <lineage>
        <taxon>Eukaryota</taxon>
        <taxon>Sar</taxon>
        <taxon>Stramenopiles</taxon>
        <taxon>Ochrophyta</taxon>
        <taxon>Bolidophyceae</taxon>
        <taxon>Parmales</taxon>
        <taxon>Triparmaceae</taxon>
        <taxon>Triparma</taxon>
    </lineage>
</organism>
<dbReference type="InterPro" id="IPR001202">
    <property type="entry name" value="WW_dom"/>
</dbReference>
<protein>
    <recommendedName>
        <fullName evidence="2">WW domain-containing protein</fullName>
    </recommendedName>
</protein>
<dbReference type="Gene3D" id="2.20.70.10">
    <property type="match status" value="1"/>
</dbReference>
<accession>A0A9W7L914</accession>
<dbReference type="EMBL" id="BRYA01001101">
    <property type="protein sequence ID" value="GMI38984.1"/>
    <property type="molecule type" value="Genomic_DNA"/>
</dbReference>
<feature type="compositionally biased region" description="Polar residues" evidence="1">
    <location>
        <begin position="121"/>
        <end position="145"/>
    </location>
</feature>
<dbReference type="PROSITE" id="PS50020">
    <property type="entry name" value="WW_DOMAIN_2"/>
    <property type="match status" value="1"/>
</dbReference>
<name>A0A9W7L914_9STRA</name>
<proteinExistence type="predicted"/>
<evidence type="ECO:0000313" key="4">
    <source>
        <dbReference type="Proteomes" id="UP001165065"/>
    </source>
</evidence>
<comment type="caution">
    <text evidence="3">The sequence shown here is derived from an EMBL/GenBank/DDBJ whole genome shotgun (WGS) entry which is preliminary data.</text>
</comment>
<feature type="region of interest" description="Disordered" evidence="1">
    <location>
        <begin position="118"/>
        <end position="176"/>
    </location>
</feature>
<dbReference type="SUPFAM" id="SSF51045">
    <property type="entry name" value="WW domain"/>
    <property type="match status" value="1"/>
</dbReference>
<evidence type="ECO:0000313" key="3">
    <source>
        <dbReference type="EMBL" id="GMI38984.1"/>
    </source>
</evidence>
<dbReference type="AlphaFoldDB" id="A0A9W7L914"/>
<dbReference type="OrthoDB" id="200392at2759"/>
<evidence type="ECO:0000256" key="1">
    <source>
        <dbReference type="SAM" id="MobiDB-lite"/>
    </source>
</evidence>
<sequence>MCFFAMRVYSDRRPFVSEFTDKFNNAAQLQLYFTLLGALAMKVNLDNENLQNKGYFDMILTGVQFVPTLITTIVNLVKAKQLTTTEIETLLRESRQARRDKSGLDFGNVDLDDGGVELSALGSSTQGSQRSTAPPSHIQRASSFNKFKGKKGRVKSKESKTLANREERSLSKDAAGLGGEVVSKHEKIQRIMEEGVLRGKELTQAGGDKYPKGGGNWEKIYDEATGVYYYQHRISGMSTWEMPEELKGKKA</sequence>
<evidence type="ECO:0000259" key="2">
    <source>
        <dbReference type="PROSITE" id="PS50020"/>
    </source>
</evidence>
<dbReference type="Proteomes" id="UP001165065">
    <property type="component" value="Unassembled WGS sequence"/>
</dbReference>
<dbReference type="CDD" id="cd00201">
    <property type="entry name" value="WW"/>
    <property type="match status" value="1"/>
</dbReference>
<feature type="compositionally biased region" description="Basic and acidic residues" evidence="1">
    <location>
        <begin position="155"/>
        <end position="171"/>
    </location>
</feature>
<keyword evidence="4" id="KW-1185">Reference proteome</keyword>